<feature type="region of interest" description="Disordered" evidence="1">
    <location>
        <begin position="193"/>
        <end position="231"/>
    </location>
</feature>
<dbReference type="AlphaFoldDB" id="A0A835QWZ9"/>
<evidence type="ECO:0000313" key="3">
    <source>
        <dbReference type="Proteomes" id="UP000636800"/>
    </source>
</evidence>
<dbReference type="PANTHER" id="PTHR36386:SF1">
    <property type="entry name" value="OS06G0683900 PROTEIN"/>
    <property type="match status" value="1"/>
</dbReference>
<name>A0A835QWZ9_VANPL</name>
<dbReference type="Proteomes" id="UP000636800">
    <property type="component" value="Chromosome 5"/>
</dbReference>
<dbReference type="OrthoDB" id="785790at2759"/>
<proteinExistence type="predicted"/>
<organism evidence="2 3">
    <name type="scientific">Vanilla planifolia</name>
    <name type="common">Vanilla</name>
    <dbReference type="NCBI Taxonomy" id="51239"/>
    <lineage>
        <taxon>Eukaryota</taxon>
        <taxon>Viridiplantae</taxon>
        <taxon>Streptophyta</taxon>
        <taxon>Embryophyta</taxon>
        <taxon>Tracheophyta</taxon>
        <taxon>Spermatophyta</taxon>
        <taxon>Magnoliopsida</taxon>
        <taxon>Liliopsida</taxon>
        <taxon>Asparagales</taxon>
        <taxon>Orchidaceae</taxon>
        <taxon>Vanilloideae</taxon>
        <taxon>Vanilleae</taxon>
        <taxon>Vanilla</taxon>
    </lineage>
</organism>
<accession>A0A835QWZ9</accession>
<gene>
    <name evidence="2" type="ORF">HPP92_011117</name>
</gene>
<sequence>MSFSIEHQNLQIWENAAFDDVGNTAGAKPWLPLQPISVNLSRIPNLSKKDKLSVKPRMQGGGSVADECNIDAEIEDTEKEIRRLSMRIVPAKFMERKACPASKKEESQAIAGMRRRGFSLGPLEIHGSAGKSSIRKLDSVKEEILSTSPPFVNAKTDTKCCKKKTADFSTDSSSVGYRRRGLSLGPSEIASISRSRFPSRLQEVKDRGKPEKRQSSSVSPKAQKPSVNELRKGISTVGCKKSLENREDAMLGNFKPKVLFQKGQNPTVTCKKPLKNTSARVRAVASRFSLAAAPTDEPERKRRKWSLPEPFKVKNGGTEGELNGSVIHLSGETQVDPLLTVGSPPSIMKIAAMLPRIRTLHGASESPRNSGCAKRVAQLVGKKHHFSMQHDEVSVVSPTHPIHRTLNPS</sequence>
<dbReference type="PANTHER" id="PTHR36386">
    <property type="entry name" value="OS06G0683900 PROTEIN"/>
    <property type="match status" value="1"/>
</dbReference>
<protein>
    <submittedName>
        <fullName evidence="2">Uncharacterized protein</fullName>
    </submittedName>
</protein>
<dbReference type="EMBL" id="JADCNL010000005">
    <property type="protein sequence ID" value="KAG0480259.1"/>
    <property type="molecule type" value="Genomic_DNA"/>
</dbReference>
<evidence type="ECO:0000313" key="2">
    <source>
        <dbReference type="EMBL" id="KAG0480259.1"/>
    </source>
</evidence>
<keyword evidence="3" id="KW-1185">Reference proteome</keyword>
<feature type="compositionally biased region" description="Basic and acidic residues" evidence="1">
    <location>
        <begin position="202"/>
        <end position="214"/>
    </location>
</feature>
<reference evidence="2 3" key="1">
    <citation type="journal article" date="2020" name="Nat. Food">
        <title>A phased Vanilla planifolia genome enables genetic improvement of flavour and production.</title>
        <authorList>
            <person name="Hasing T."/>
            <person name="Tang H."/>
            <person name="Brym M."/>
            <person name="Khazi F."/>
            <person name="Huang T."/>
            <person name="Chambers A.H."/>
        </authorList>
    </citation>
    <scope>NUCLEOTIDE SEQUENCE [LARGE SCALE GENOMIC DNA]</scope>
    <source>
        <tissue evidence="2">Leaf</tissue>
    </source>
</reference>
<comment type="caution">
    <text evidence="2">The sequence shown here is derived from an EMBL/GenBank/DDBJ whole genome shotgun (WGS) entry which is preliminary data.</text>
</comment>
<evidence type="ECO:0000256" key="1">
    <source>
        <dbReference type="SAM" id="MobiDB-lite"/>
    </source>
</evidence>